<proteinExistence type="predicted"/>
<name>D0L8R2_GORB4</name>
<dbReference type="Proteomes" id="UP000001219">
    <property type="component" value="Chromosome"/>
</dbReference>
<protein>
    <submittedName>
        <fullName evidence="1">Uncharacterized protein</fullName>
    </submittedName>
</protein>
<keyword evidence="2" id="KW-1185">Reference proteome</keyword>
<dbReference type="RefSeq" id="WP_012833641.1">
    <property type="nucleotide sequence ID" value="NC_013441.1"/>
</dbReference>
<dbReference type="AlphaFoldDB" id="D0L8R2"/>
<reference evidence="1 2" key="2">
    <citation type="journal article" date="2010" name="Stand. Genomic Sci.">
        <title>Complete genome sequence of Gordonia bronchialis type strain (3410).</title>
        <authorList>
            <person name="Ivanova N."/>
            <person name="Sikorski J."/>
            <person name="Jando M."/>
            <person name="Lapidus A."/>
            <person name="Nolan M."/>
            <person name="Lucas S."/>
            <person name="Del Rio T.G."/>
            <person name="Tice H."/>
            <person name="Copeland A."/>
            <person name="Cheng J.F."/>
            <person name="Chen F."/>
            <person name="Bruce D."/>
            <person name="Goodwin L."/>
            <person name="Pitluck S."/>
            <person name="Mavromatis K."/>
            <person name="Ovchinnikova G."/>
            <person name="Pati A."/>
            <person name="Chen A."/>
            <person name="Palaniappan K."/>
            <person name="Land M."/>
            <person name="Hauser L."/>
            <person name="Chang Y.J."/>
            <person name="Jeffries C.D."/>
            <person name="Chain P."/>
            <person name="Saunders E."/>
            <person name="Han C."/>
            <person name="Detter J.C."/>
            <person name="Brettin T."/>
            <person name="Rohde M."/>
            <person name="Goker M."/>
            <person name="Bristow J."/>
            <person name="Eisen J.A."/>
            <person name="Markowitz V."/>
            <person name="Hugenholtz P."/>
            <person name="Klenk H.P."/>
            <person name="Kyrpides N.C."/>
        </authorList>
    </citation>
    <scope>NUCLEOTIDE SEQUENCE [LARGE SCALE GENOMIC DNA]</scope>
    <source>
        <strain evidence="2">ATCC 25592 / DSM 43247 / BCRC 13721 / JCM 3198 / KCTC 3076 / NBRC 16047 / NCTC 10667</strain>
    </source>
</reference>
<accession>D0L8R2</accession>
<sequence>MNADPLFSHPDAAPHTDAATTATVDLEFSDSDVDSSSTGQQ</sequence>
<evidence type="ECO:0000313" key="2">
    <source>
        <dbReference type="Proteomes" id="UP000001219"/>
    </source>
</evidence>
<organism evidence="1 2">
    <name type="scientific">Gordonia bronchialis (strain ATCC 25592 / DSM 43247 / BCRC 13721 / JCM 3198 / KCTC 3076 / NBRC 16047 / NCTC 10667)</name>
    <name type="common">Rhodococcus bronchialis</name>
    <dbReference type="NCBI Taxonomy" id="526226"/>
    <lineage>
        <taxon>Bacteria</taxon>
        <taxon>Bacillati</taxon>
        <taxon>Actinomycetota</taxon>
        <taxon>Actinomycetes</taxon>
        <taxon>Mycobacteriales</taxon>
        <taxon>Gordoniaceae</taxon>
        <taxon>Gordonia</taxon>
    </lineage>
</organism>
<dbReference type="EMBL" id="CP001802">
    <property type="protein sequence ID" value="ACY21079.1"/>
    <property type="molecule type" value="Genomic_DNA"/>
</dbReference>
<evidence type="ECO:0000313" key="1">
    <source>
        <dbReference type="EMBL" id="ACY21079.1"/>
    </source>
</evidence>
<dbReference type="STRING" id="526226.Gbro_1823"/>
<gene>
    <name evidence="1" type="ordered locus">Gbro_1823</name>
</gene>
<dbReference type="HOGENOM" id="CLU_3270720_0_0_11"/>
<dbReference type="KEGG" id="gbr:Gbro_1823"/>
<reference evidence="2" key="1">
    <citation type="submission" date="2009-10" db="EMBL/GenBank/DDBJ databases">
        <title>The complete chromosome of Gordonia bronchialis DSM 43247.</title>
        <authorList>
            <consortium name="US DOE Joint Genome Institute (JGI-PGF)"/>
            <person name="Lucas S."/>
            <person name="Copeland A."/>
            <person name="Lapidus A."/>
            <person name="Glavina del Rio T."/>
            <person name="Dalin E."/>
            <person name="Tice H."/>
            <person name="Bruce D."/>
            <person name="Goodwin L."/>
            <person name="Pitluck S."/>
            <person name="Kyrpides N."/>
            <person name="Mavromatis K."/>
            <person name="Ivanova N."/>
            <person name="Ovchinnikova G."/>
            <person name="Saunders E."/>
            <person name="Brettin T."/>
            <person name="Detter J.C."/>
            <person name="Han C."/>
            <person name="Larimer F."/>
            <person name="Land M."/>
            <person name="Hauser L."/>
            <person name="Markowitz V."/>
            <person name="Cheng J.-F."/>
            <person name="Hugenholtz P."/>
            <person name="Woyke T."/>
            <person name="Wu D."/>
            <person name="Jando M."/>
            <person name="Schneider S."/>
            <person name="Goeker M."/>
            <person name="Klenk H.-P."/>
            <person name="Eisen J.A."/>
        </authorList>
    </citation>
    <scope>NUCLEOTIDE SEQUENCE [LARGE SCALE GENOMIC DNA]</scope>
    <source>
        <strain evidence="2">ATCC 25592 / DSM 43247 / BCRC 13721 / JCM 3198 / KCTC 3076 / NBRC 16047 / NCTC 10667</strain>
    </source>
</reference>